<protein>
    <submittedName>
        <fullName evidence="2">Uncharacterized protein</fullName>
    </submittedName>
</protein>
<dbReference type="Proteomes" id="UP000611500">
    <property type="component" value="Unassembled WGS sequence"/>
</dbReference>
<evidence type="ECO:0000256" key="1">
    <source>
        <dbReference type="SAM" id="Phobius"/>
    </source>
</evidence>
<evidence type="ECO:0000313" key="2">
    <source>
        <dbReference type="EMBL" id="GHG91411.1"/>
    </source>
</evidence>
<dbReference type="RefSeq" id="WP_028093583.1">
    <property type="nucleotide sequence ID" value="NZ_BNAP01000008.1"/>
</dbReference>
<keyword evidence="3" id="KW-1185">Reference proteome</keyword>
<keyword evidence="1" id="KW-0812">Transmembrane</keyword>
<feature type="transmembrane region" description="Helical" evidence="1">
    <location>
        <begin position="106"/>
        <end position="126"/>
    </location>
</feature>
<organism evidence="2 3">
    <name type="scientific">Pseudodonghicola xiamenensis</name>
    <dbReference type="NCBI Taxonomy" id="337702"/>
    <lineage>
        <taxon>Bacteria</taxon>
        <taxon>Pseudomonadati</taxon>
        <taxon>Pseudomonadota</taxon>
        <taxon>Alphaproteobacteria</taxon>
        <taxon>Rhodobacterales</taxon>
        <taxon>Paracoccaceae</taxon>
        <taxon>Pseudodonghicola</taxon>
    </lineage>
</organism>
<sequence length="337" mass="36870">MTALREYERLEASGLWRRSLEDQRREVIVSVGEATLTISDMADRALTHWSLAAVVRYNPGVLPAIYHPDGDPDETLELADGEDAMIEAIERIRTAISRSRPRPGRLRLASVSASLAAVLVLLVFWLPGALQRHATQVVPDIKRQEIGQTLLRRIERVTGKACETPEGLTILNRLARRTGTGRLVVLRTGVQTTLHLPGDIILLNRDLIENYEDPAVAAGFILAEQSRATENDPLADLLRYGGPVASFRLLTTGEVSHDTLDSYAEHVLTAGRPSQDPTILLKAFDEAQVPTSPYALTLDPSGETVQELIDADPMAGKDGDPVLPDRDWVILQGICGG</sequence>
<dbReference type="EMBL" id="BNAP01000008">
    <property type="protein sequence ID" value="GHG91411.1"/>
    <property type="molecule type" value="Genomic_DNA"/>
</dbReference>
<proteinExistence type="predicted"/>
<accession>A0A8J3H628</accession>
<dbReference type="AlphaFoldDB" id="A0A8J3H628"/>
<reference evidence="2" key="2">
    <citation type="submission" date="2020-09" db="EMBL/GenBank/DDBJ databases">
        <authorList>
            <person name="Sun Q."/>
            <person name="Zhou Y."/>
        </authorList>
    </citation>
    <scope>NUCLEOTIDE SEQUENCE</scope>
    <source>
        <strain evidence="2">CGMCC 1.7081</strain>
    </source>
</reference>
<keyword evidence="1" id="KW-0472">Membrane</keyword>
<comment type="caution">
    <text evidence="2">The sequence shown here is derived from an EMBL/GenBank/DDBJ whole genome shotgun (WGS) entry which is preliminary data.</text>
</comment>
<reference evidence="2" key="1">
    <citation type="journal article" date="2014" name="Int. J. Syst. Evol. Microbiol.">
        <title>Complete genome sequence of Corynebacterium casei LMG S-19264T (=DSM 44701T), isolated from a smear-ripened cheese.</title>
        <authorList>
            <consortium name="US DOE Joint Genome Institute (JGI-PGF)"/>
            <person name="Walter F."/>
            <person name="Albersmeier A."/>
            <person name="Kalinowski J."/>
            <person name="Ruckert C."/>
        </authorList>
    </citation>
    <scope>NUCLEOTIDE SEQUENCE</scope>
    <source>
        <strain evidence="2">CGMCC 1.7081</strain>
    </source>
</reference>
<name>A0A8J3H628_9RHOB</name>
<evidence type="ECO:0000313" key="3">
    <source>
        <dbReference type="Proteomes" id="UP000611500"/>
    </source>
</evidence>
<gene>
    <name evidence="2" type="ORF">GCM10010961_22630</name>
</gene>
<keyword evidence="1" id="KW-1133">Transmembrane helix</keyword>